<dbReference type="Pfam" id="PF20255">
    <property type="entry name" value="DUF6606"/>
    <property type="match status" value="1"/>
</dbReference>
<gene>
    <name evidence="2" type="ORF">SLS58_002851</name>
</gene>
<dbReference type="Proteomes" id="UP001521184">
    <property type="component" value="Unassembled WGS sequence"/>
</dbReference>
<dbReference type="EMBL" id="JAKEKT020000013">
    <property type="protein sequence ID" value="KAL1647081.1"/>
    <property type="molecule type" value="Genomic_DNA"/>
</dbReference>
<protein>
    <recommendedName>
        <fullName evidence="1">DUF6606 domain-containing protein</fullName>
    </recommendedName>
</protein>
<proteinExistence type="predicted"/>
<feature type="domain" description="DUF6606" evidence="1">
    <location>
        <begin position="2"/>
        <end position="128"/>
    </location>
</feature>
<sequence length="809" mass="91036">MDSTFQESLANFLEQCSSELIADFASHTSKAGEKIMEPRNTADPAMISQLLVTILETLGHRCRPPLLHKRVRDDVIWDTGSEIPWRRAPYWLVLRVGLARYLAIQFGPDAGRAHYKILLCVSLAQLLRRSTGVIKMELLHNLRAKLARRLVKLHTDRKTCACSAANIYDETLPHLELLFQSTLRGATRYIDATWDLAKRSFLRPTFDLPRRASRNSLRLRLPSSGALLESILANPFQSGPIRNIQGPPDVSCGTRETRETIGCYSHLANTEKEIADGTFATTLDGVDDSQACLMLSKAITAYLDQAESAYDGFPELQSIKILTVLEIWKLLDRRATTAMPLLMDYATGIPVAALDVLQLPAGHDMCRLQGIQDYLRSRETLAGPSARTIFAGPSAGCFAVRYYNESNQSKTMTRLSQAIKKQEERARVQKTKEWKTLSKDYEDISLQIARTSCMCGGPQRRKMDNIPKCEKCKMTKQRKKMKIRIHEDFLPKDKAQSKAVVFELLCPPMFSSYRAAAWSILSRLGYPDLVSPSEPTYDLQEYGNLAPFRKRPAAKITLASRVKSHLRRTRLPLKLDEVLRPHAMVFSYQDATTRSWCAQQTEPSFAHLCEWVIPLDSPLAQLQRMPGFSVDCDGPSSNEVLAAQTQCPSGLSVHEFTAVQSLFAGKRCRWPSILMELGSANLNFSNEAVVLIVSQLAVHAGPPEQSDSWRIVHSILRDQSFCARLLDQITQRLDVIAANWREAHMMDMLITLLLRLASLAAAPASMGAVELLQRSQDITHQWMGKLRSEMHRAADYEAAFTITKRKQFK</sequence>
<evidence type="ECO:0000313" key="2">
    <source>
        <dbReference type="EMBL" id="KAL1647081.1"/>
    </source>
</evidence>
<comment type="caution">
    <text evidence="2">The sequence shown here is derived from an EMBL/GenBank/DDBJ whole genome shotgun (WGS) entry which is preliminary data.</text>
</comment>
<accession>A0ABR3TY50</accession>
<dbReference type="InterPro" id="IPR046541">
    <property type="entry name" value="DUF6606"/>
</dbReference>
<evidence type="ECO:0000313" key="3">
    <source>
        <dbReference type="Proteomes" id="UP001521184"/>
    </source>
</evidence>
<reference evidence="2 3" key="1">
    <citation type="journal article" date="2023" name="Plant Dis.">
        <title>First Report of Diplodia intermedia Causing Canker and Dieback Diseases on Apple Trees in Canada.</title>
        <authorList>
            <person name="Ellouze W."/>
            <person name="Ilyukhin E."/>
            <person name="Sulman M."/>
            <person name="Ali S."/>
        </authorList>
    </citation>
    <scope>NUCLEOTIDE SEQUENCE [LARGE SCALE GENOMIC DNA]</scope>
    <source>
        <strain evidence="2 3">M45-28</strain>
    </source>
</reference>
<organism evidence="2 3">
    <name type="scientific">Diplodia intermedia</name>
    <dbReference type="NCBI Taxonomy" id="856260"/>
    <lineage>
        <taxon>Eukaryota</taxon>
        <taxon>Fungi</taxon>
        <taxon>Dikarya</taxon>
        <taxon>Ascomycota</taxon>
        <taxon>Pezizomycotina</taxon>
        <taxon>Dothideomycetes</taxon>
        <taxon>Dothideomycetes incertae sedis</taxon>
        <taxon>Botryosphaeriales</taxon>
        <taxon>Botryosphaeriaceae</taxon>
        <taxon>Diplodia</taxon>
    </lineage>
</organism>
<evidence type="ECO:0000259" key="1">
    <source>
        <dbReference type="Pfam" id="PF20255"/>
    </source>
</evidence>
<keyword evidence="3" id="KW-1185">Reference proteome</keyword>
<name>A0ABR3TY50_9PEZI</name>